<gene>
    <name evidence="2" type="ORF">J5U05_003866</name>
</gene>
<proteinExistence type="predicted"/>
<dbReference type="Proteomes" id="UP000871786">
    <property type="component" value="Unassembled WGS sequence"/>
</dbReference>
<dbReference type="EMBL" id="AB811613">
    <property type="protein sequence ID" value="BAQ00828.1"/>
    <property type="molecule type" value="Genomic_DNA"/>
</dbReference>
<evidence type="ECO:0000313" key="1">
    <source>
        <dbReference type="EMBL" id="BAQ00828.1"/>
    </source>
</evidence>
<protein>
    <recommendedName>
        <fullName evidence="3">Glycosyltransferase family 2 protein</fullName>
    </recommendedName>
</protein>
<dbReference type="RefSeq" id="WP_001614852.1">
    <property type="nucleotide sequence ID" value="NZ_CALSCT010000004.1"/>
</dbReference>
<reference evidence="2" key="3">
    <citation type="submission" date="2021-03" db="EMBL/GenBank/DDBJ databases">
        <authorList>
            <consortium name="NCBI Pathogen Detection Project"/>
        </authorList>
    </citation>
    <scope>NUCLEOTIDE SEQUENCE</scope>
    <source>
        <strain evidence="2">ST-87-5</strain>
    </source>
</reference>
<accession>A0A0A8J4B4</accession>
<sequence>MKIPVLVTSCISPNAPLTNLSDENSRLLHTLKAIRELSKNADSIVICDGSDYDLTKDIHNDKQILNKESIEIIHFKNDTESVKSYGKGYGEGEIIEYALMNSRYLSNAESFAKITSKLYVDNYKQCIKAFNGKAFFIPVPFLNENMIDTRFYVVNKKIYWDFFANSYKSVRDLDGVYLEHIFFEQIKNNKLKGVIGTTIPKIRGVSGTFNIEYSTDSKVKTLIKELRLKYIAMKNK</sequence>
<evidence type="ECO:0000313" key="2">
    <source>
        <dbReference type="EMBL" id="HBA4248659.1"/>
    </source>
</evidence>
<reference evidence="2" key="2">
    <citation type="journal article" date="2018" name="Genome Biol.">
        <title>SKESA: strategic k-mer extension for scrupulous assemblies.</title>
        <authorList>
            <person name="Souvorov A."/>
            <person name="Agarwala R."/>
            <person name="Lipman D.J."/>
        </authorList>
    </citation>
    <scope>NUCLEOTIDE SEQUENCE</scope>
    <source>
        <strain evidence="2">ST-87-5</strain>
    </source>
</reference>
<evidence type="ECO:0008006" key="3">
    <source>
        <dbReference type="Google" id="ProtNLM"/>
    </source>
</evidence>
<organism evidence="1">
    <name type="scientific">Escherichia coli</name>
    <dbReference type="NCBI Taxonomy" id="562"/>
    <lineage>
        <taxon>Bacteria</taxon>
        <taxon>Pseudomonadati</taxon>
        <taxon>Pseudomonadota</taxon>
        <taxon>Gammaproteobacteria</taxon>
        <taxon>Enterobacterales</taxon>
        <taxon>Enterobacteriaceae</taxon>
        <taxon>Escherichia</taxon>
    </lineage>
</organism>
<dbReference type="AlphaFoldDB" id="A0A0A8J4B4"/>
<name>A0A0A8J4B4_ECOLX</name>
<dbReference type="EMBL" id="DADRWU010000046">
    <property type="protein sequence ID" value="HBA4248659.1"/>
    <property type="molecule type" value="Genomic_DNA"/>
</dbReference>
<reference evidence="1" key="1">
    <citation type="journal article" date="2014" name="DNA Res.">
        <title>A complete view of the genetic diversity of the Escherichia coli O-antigen biosynthesis gene cluster.</title>
        <authorList>
            <person name="Iguchi A."/>
            <person name="Iyoda S."/>
            <person name="Kikuchi T."/>
            <person name="Ogura Y."/>
            <person name="Katsura K."/>
            <person name="Ohnishi M."/>
            <person name="Hayashi T."/>
            <person name="Thomson N.R."/>
        </authorList>
    </citation>
    <scope>NUCLEOTIDE SEQUENCE</scope>
    <source>
        <strain evidence="1">H502a</strain>
    </source>
</reference>